<accession>A0A0G4IGB2</accession>
<evidence type="ECO:0000259" key="2">
    <source>
        <dbReference type="PROSITE" id="PS51387"/>
    </source>
</evidence>
<evidence type="ECO:0000256" key="1">
    <source>
        <dbReference type="SAM" id="SignalP"/>
    </source>
</evidence>
<dbReference type="PROSITE" id="PS51387">
    <property type="entry name" value="FAD_PCMH"/>
    <property type="match status" value="1"/>
</dbReference>
<reference evidence="3" key="1">
    <citation type="submission" date="2014-11" db="EMBL/GenBank/DDBJ databases">
        <authorList>
            <person name="Otto D Thomas"/>
            <person name="Naeem Raeece"/>
        </authorList>
    </citation>
    <scope>NUCLEOTIDE SEQUENCE</scope>
</reference>
<proteinExistence type="predicted"/>
<dbReference type="AlphaFoldDB" id="A0A0G4IGB2"/>
<sequence length="831" mass="93137">MVWIIGALVMLALPVRAANRKTDNENDVPLLKGMEDFNLKGIPELGFDTALKDLKGLFDNGLDTKFFMDSQEVLSEDFLSEMKGPATRGKLNLGSLSSLKLFEDSNSTFQDPFPKFSRPQIVFDKGDQDKKKSQGKPGPAFPKVVEANGSPVPAFKKAEFINWGGTVENKPFATFYPTTRVGVQNAVRWAVGQRRRVRCSMYKHTWESGYSQNEGVLISLLPEKVANTLPSVFLPLDESNEFQFIQPDGEAFEEGGKLKRLFRIGAGVTNEQFREWVVDNWRQKRDAGEPLTDLWTLPWNVILVENTLAGTVSNMCHGAGIASTTLSDLVTKMEVVNAKGDIQTINDPEQLSAAAGAFGLAGVIISLTFKLDALTYADWTPQKKDLAYTIPPPGFDPERVPESLRKEGVPDVQRMRDAFRDFVWRVENDYYSEFFWYPYQKETWVNRWNNTGDGKIAESYPGDKLTAFQNIELHTARFVTDNVQLVQDYPRVAAQAIATYAQGLSPTKPVVTPLIDAIHFRRGIHNLPVYNMEWELRVPAAQDGSSDWTLAQESWWAVIDLLYSDKWRKRAPMMTALEMRVYGNSERVMAPNRENDRGTVSIEILTLPVTSLTEWLEFMQDVTDMWLGIEDFRGQLVTARPHWAKMWSGLNVRGIPVREWLADEAYLEEIAEFKELLGQVAGNAGVSLSKQRAVFSNPQWDSIIFREEGPTAASLQRIIEVENRTPVVLRFVVNYQTGGGPGTAGSTPGSAESNFIRPNFDLSVAVPADAGIATIEIEAEQRVINPPDPFSSFAFVVIFREEVRPVDPKTIFTVVQGGPGAEFEVETRVSD</sequence>
<dbReference type="VEuPathDB" id="CryptoDB:Cvel_137"/>
<feature type="domain" description="FAD-binding PCMH-type" evidence="2">
    <location>
        <begin position="167"/>
        <end position="374"/>
    </location>
</feature>
<dbReference type="InterPro" id="IPR010031">
    <property type="entry name" value="FAD_lactone_oxidase-like"/>
</dbReference>
<gene>
    <name evidence="3" type="ORF">Cvel_137</name>
</gene>
<dbReference type="EMBL" id="CDMZ01005953">
    <property type="protein sequence ID" value="CEM56225.1"/>
    <property type="molecule type" value="Genomic_DNA"/>
</dbReference>
<dbReference type="SUPFAM" id="SSF56176">
    <property type="entry name" value="FAD-binding/transporter-associated domain-like"/>
    <property type="match status" value="1"/>
</dbReference>
<dbReference type="InterPro" id="IPR016169">
    <property type="entry name" value="FAD-bd_PCMH_sub2"/>
</dbReference>
<name>A0A0G4IGB2_9ALVE</name>
<protein>
    <recommendedName>
        <fullName evidence="2">FAD-binding PCMH-type domain-containing protein</fullName>
    </recommendedName>
</protein>
<keyword evidence="1" id="KW-0732">Signal</keyword>
<feature type="chain" id="PRO_5005193124" description="FAD-binding PCMH-type domain-containing protein" evidence="1">
    <location>
        <begin position="18"/>
        <end position="831"/>
    </location>
</feature>
<dbReference type="InterPro" id="IPR016166">
    <property type="entry name" value="FAD-bd_PCMH"/>
</dbReference>
<feature type="signal peptide" evidence="1">
    <location>
        <begin position="1"/>
        <end position="17"/>
    </location>
</feature>
<dbReference type="GO" id="GO:0071949">
    <property type="term" value="F:FAD binding"/>
    <property type="evidence" value="ECO:0007669"/>
    <property type="project" value="InterPro"/>
</dbReference>
<organism evidence="3">
    <name type="scientific">Chromera velia CCMP2878</name>
    <dbReference type="NCBI Taxonomy" id="1169474"/>
    <lineage>
        <taxon>Eukaryota</taxon>
        <taxon>Sar</taxon>
        <taxon>Alveolata</taxon>
        <taxon>Colpodellida</taxon>
        <taxon>Chromeraceae</taxon>
        <taxon>Chromera</taxon>
    </lineage>
</organism>
<dbReference type="PANTHER" id="PTHR43762">
    <property type="entry name" value="L-GULONOLACTONE OXIDASE"/>
    <property type="match status" value="1"/>
</dbReference>
<dbReference type="InterPro" id="IPR036318">
    <property type="entry name" value="FAD-bd_PCMH-like_sf"/>
</dbReference>
<dbReference type="PANTHER" id="PTHR43762:SF1">
    <property type="entry name" value="D-ARABINONO-1,4-LACTONE OXIDASE"/>
    <property type="match status" value="1"/>
</dbReference>
<dbReference type="GO" id="GO:0003885">
    <property type="term" value="F:D-arabinono-1,4-lactone oxidase activity"/>
    <property type="evidence" value="ECO:0007669"/>
    <property type="project" value="TreeGrafter"/>
</dbReference>
<dbReference type="GO" id="GO:0005739">
    <property type="term" value="C:mitochondrion"/>
    <property type="evidence" value="ECO:0007669"/>
    <property type="project" value="TreeGrafter"/>
</dbReference>
<dbReference type="Gene3D" id="3.30.43.10">
    <property type="entry name" value="Uridine Diphospho-n-acetylenolpyruvylglucosamine Reductase, domain 2"/>
    <property type="match status" value="1"/>
</dbReference>
<dbReference type="Gene3D" id="3.30.465.10">
    <property type="match status" value="1"/>
</dbReference>
<evidence type="ECO:0000313" key="3">
    <source>
        <dbReference type="EMBL" id="CEM56225.1"/>
    </source>
</evidence>
<dbReference type="InterPro" id="IPR016167">
    <property type="entry name" value="FAD-bd_PCMH_sub1"/>
</dbReference>